<evidence type="ECO:0000256" key="3">
    <source>
        <dbReference type="ARBA" id="ARBA00022801"/>
    </source>
</evidence>
<dbReference type="InterPro" id="IPR001130">
    <property type="entry name" value="TatD-like"/>
</dbReference>
<sequence length="260" mass="30547">MCKPSLIDAHIHLDLYEGYERDKILQELDLYSVEALISVSFHLQSTRTNLDLSRRDARVKPAAGFHPEQDLPSDGEVEELLSLIELHQHEIVAIGEVGLPYYKMKEYPEVEVEPYIDLLERFMIQSKRINKPIILHAVYEHAPIVCDLLEKHSIEKAHFHWFKGDEKTIERMKENDFFISITPDVLYEKDIQDLVKKYPIERLMVETDGPWRFEGIFQGRMTHPGIMHRSIEKIAEIKHIKEAEVYKQLFKNTTEFYGIS</sequence>
<dbReference type="PANTHER" id="PTHR46317:SF1">
    <property type="entry name" value="HYDROLASE, TATD FAMILY"/>
    <property type="match status" value="1"/>
</dbReference>
<dbReference type="EMBL" id="VTEZ01000003">
    <property type="protein sequence ID" value="TYS85427.1"/>
    <property type="molecule type" value="Genomic_DNA"/>
</dbReference>
<organism evidence="5 6">
    <name type="scientific">Rossellomorea aquimaris</name>
    <dbReference type="NCBI Taxonomy" id="189382"/>
    <lineage>
        <taxon>Bacteria</taxon>
        <taxon>Bacillati</taxon>
        <taxon>Bacillota</taxon>
        <taxon>Bacilli</taxon>
        <taxon>Bacillales</taxon>
        <taxon>Bacillaceae</taxon>
        <taxon>Rossellomorea</taxon>
    </lineage>
</organism>
<dbReference type="OrthoDB" id="9775608at2"/>
<dbReference type="AlphaFoldDB" id="A0A5D4UV08"/>
<dbReference type="PIRSF" id="PIRSF005902">
    <property type="entry name" value="DNase_TatD"/>
    <property type="match status" value="1"/>
</dbReference>
<accession>A0A5D4UV08</accession>
<dbReference type="RefSeq" id="WP_148968300.1">
    <property type="nucleotide sequence ID" value="NZ_CANLNA010000003.1"/>
</dbReference>
<feature type="binding site" evidence="4">
    <location>
        <position position="208"/>
    </location>
    <ligand>
        <name>a divalent metal cation</name>
        <dbReference type="ChEBI" id="CHEBI:60240"/>
        <label>1</label>
    </ligand>
</feature>
<gene>
    <name evidence="5" type="ORF">FZC85_10560</name>
</gene>
<comment type="similarity">
    <text evidence="1">Belongs to the metallo-dependent hydrolases superfamily. TatD-type hydrolase family.</text>
</comment>
<evidence type="ECO:0000256" key="2">
    <source>
        <dbReference type="ARBA" id="ARBA00022723"/>
    </source>
</evidence>
<dbReference type="Proteomes" id="UP000324269">
    <property type="component" value="Unassembled WGS sequence"/>
</dbReference>
<dbReference type="CDD" id="cd01310">
    <property type="entry name" value="TatD_DNAse"/>
    <property type="match status" value="1"/>
</dbReference>
<keyword evidence="2 4" id="KW-0479">Metal-binding</keyword>
<dbReference type="InterPro" id="IPR018228">
    <property type="entry name" value="DNase_TatD-rel_CS"/>
</dbReference>
<protein>
    <submittedName>
        <fullName evidence="5">TatD family deoxyribonuclease</fullName>
    </submittedName>
</protein>
<proteinExistence type="inferred from homology"/>
<feature type="binding site" evidence="4">
    <location>
        <position position="136"/>
    </location>
    <ligand>
        <name>a divalent metal cation</name>
        <dbReference type="ChEBI" id="CHEBI:60240"/>
        <label>2</label>
    </ligand>
</feature>
<dbReference type="GO" id="GO:0016788">
    <property type="term" value="F:hydrolase activity, acting on ester bonds"/>
    <property type="evidence" value="ECO:0007669"/>
    <property type="project" value="InterPro"/>
</dbReference>
<dbReference type="PANTHER" id="PTHR46317">
    <property type="entry name" value="HYDROLASE OF PHP SUPERFAMILY-RELATED PROTEIN"/>
    <property type="match status" value="1"/>
</dbReference>
<dbReference type="SUPFAM" id="SSF51556">
    <property type="entry name" value="Metallo-dependent hydrolases"/>
    <property type="match status" value="1"/>
</dbReference>
<dbReference type="Gene3D" id="3.20.20.140">
    <property type="entry name" value="Metal-dependent hydrolases"/>
    <property type="match status" value="1"/>
</dbReference>
<evidence type="ECO:0000256" key="4">
    <source>
        <dbReference type="PIRSR" id="PIRSR005902-1"/>
    </source>
</evidence>
<dbReference type="Pfam" id="PF01026">
    <property type="entry name" value="TatD_DNase"/>
    <property type="match status" value="1"/>
</dbReference>
<dbReference type="PROSITE" id="PS01137">
    <property type="entry name" value="TATD_1"/>
    <property type="match status" value="1"/>
</dbReference>
<evidence type="ECO:0000256" key="1">
    <source>
        <dbReference type="ARBA" id="ARBA00009275"/>
    </source>
</evidence>
<comment type="caution">
    <text evidence="5">The sequence shown here is derived from an EMBL/GenBank/DDBJ whole genome shotgun (WGS) entry which is preliminary data.</text>
</comment>
<feature type="binding site" evidence="4">
    <location>
        <position position="12"/>
    </location>
    <ligand>
        <name>a divalent metal cation</name>
        <dbReference type="ChEBI" id="CHEBI:60240"/>
        <label>1</label>
    </ligand>
</feature>
<evidence type="ECO:0000313" key="5">
    <source>
        <dbReference type="EMBL" id="TYS85427.1"/>
    </source>
</evidence>
<feature type="binding site" evidence="4">
    <location>
        <position position="160"/>
    </location>
    <ligand>
        <name>a divalent metal cation</name>
        <dbReference type="ChEBI" id="CHEBI:60240"/>
        <label>2</label>
    </ligand>
</feature>
<keyword evidence="3" id="KW-0378">Hydrolase</keyword>
<feature type="binding site" evidence="4">
    <location>
        <position position="96"/>
    </location>
    <ligand>
        <name>a divalent metal cation</name>
        <dbReference type="ChEBI" id="CHEBI:60240"/>
        <label>1</label>
    </ligand>
</feature>
<evidence type="ECO:0000313" key="6">
    <source>
        <dbReference type="Proteomes" id="UP000324269"/>
    </source>
</evidence>
<feature type="binding site" evidence="4">
    <location>
        <position position="10"/>
    </location>
    <ligand>
        <name>a divalent metal cation</name>
        <dbReference type="ChEBI" id="CHEBI:60240"/>
        <label>1</label>
    </ligand>
</feature>
<dbReference type="GO" id="GO:0046872">
    <property type="term" value="F:metal ion binding"/>
    <property type="evidence" value="ECO:0007669"/>
    <property type="project" value="UniProtKB-KW"/>
</dbReference>
<reference evidence="5 6" key="1">
    <citation type="submission" date="2019-08" db="EMBL/GenBank/DDBJ databases">
        <title>Bacillus genomes from the desert of Cuatro Cienegas, Coahuila.</title>
        <authorList>
            <person name="Olmedo-Alvarez G."/>
        </authorList>
    </citation>
    <scope>NUCLEOTIDE SEQUENCE [LARGE SCALE GENOMIC DNA]</scope>
    <source>
        <strain evidence="5 6">CH87b_3T</strain>
    </source>
</reference>
<dbReference type="InterPro" id="IPR032466">
    <property type="entry name" value="Metal_Hydrolase"/>
</dbReference>
<name>A0A5D4UV08_9BACI</name>